<evidence type="ECO:0000313" key="2">
    <source>
        <dbReference type="EMBL" id="GGL89687.1"/>
    </source>
</evidence>
<keyword evidence="1" id="KW-0732">Signal</keyword>
<keyword evidence="3" id="KW-1185">Reference proteome</keyword>
<proteinExistence type="predicted"/>
<feature type="chain" id="PRO_5045906214" evidence="1">
    <location>
        <begin position="18"/>
        <end position="376"/>
    </location>
</feature>
<sequence length="376" mass="40157">MRRMPTLLTLLLSSALAAGPQSTLVDAAFIDGAEVVSGAPELADFAAALREVAAAENGNCAKSEYLIWDSQTGMDAQFQRGLKTLGYTYTPLVTDREGGYFESFKASKPGSTLVGLWADSDGTTLLGWCLLKVAQTAAPAATPTSTSRPTTMNSALDHIQRLWDSTQPPTGMFSANWHVENIIYTLRSGSPAGVRIQTNAARTALSQSGTRAVDLAFLNLLDAVAAAQLGQRPELTKLLEGISQGAYAVPLRPVSQFLQAYQLPKAAPPAVPTPAAGPGGTLVPGDYSCWLERPGPNGTRSDVPRGTLTLRTNGTYTYMGKSGTFRYNAASGVVTFTAGYFTNPTPERTSWIRHQKTAQIDIHWAYANDWSCGMNL</sequence>
<protein>
    <submittedName>
        <fullName evidence="2">Uncharacterized protein</fullName>
    </submittedName>
</protein>
<dbReference type="EMBL" id="BMOL01000017">
    <property type="protein sequence ID" value="GGL89687.1"/>
    <property type="molecule type" value="Genomic_DNA"/>
</dbReference>
<reference evidence="3" key="1">
    <citation type="journal article" date="2019" name="Int. J. Syst. Evol. Microbiol.">
        <title>The Global Catalogue of Microorganisms (GCM) 10K type strain sequencing project: providing services to taxonomists for standard genome sequencing and annotation.</title>
        <authorList>
            <consortium name="The Broad Institute Genomics Platform"/>
            <consortium name="The Broad Institute Genome Sequencing Center for Infectious Disease"/>
            <person name="Wu L."/>
            <person name="Ma J."/>
        </authorList>
    </citation>
    <scope>NUCLEOTIDE SEQUENCE [LARGE SCALE GENOMIC DNA]</scope>
    <source>
        <strain evidence="3">JCM 15442</strain>
    </source>
</reference>
<name>A0ABQ2GE41_9DEIO</name>
<gene>
    <name evidence="2" type="ORF">GCM10010840_29730</name>
</gene>
<organism evidence="2 3">
    <name type="scientific">Deinococcus aerolatus</name>
    <dbReference type="NCBI Taxonomy" id="522487"/>
    <lineage>
        <taxon>Bacteria</taxon>
        <taxon>Thermotogati</taxon>
        <taxon>Deinococcota</taxon>
        <taxon>Deinococci</taxon>
        <taxon>Deinococcales</taxon>
        <taxon>Deinococcaceae</taxon>
        <taxon>Deinococcus</taxon>
    </lineage>
</organism>
<accession>A0ABQ2GE41</accession>
<comment type="caution">
    <text evidence="2">The sequence shown here is derived from an EMBL/GenBank/DDBJ whole genome shotgun (WGS) entry which is preliminary data.</text>
</comment>
<dbReference type="Proteomes" id="UP000639973">
    <property type="component" value="Unassembled WGS sequence"/>
</dbReference>
<feature type="signal peptide" evidence="1">
    <location>
        <begin position="1"/>
        <end position="17"/>
    </location>
</feature>
<evidence type="ECO:0000313" key="3">
    <source>
        <dbReference type="Proteomes" id="UP000639973"/>
    </source>
</evidence>
<evidence type="ECO:0000256" key="1">
    <source>
        <dbReference type="SAM" id="SignalP"/>
    </source>
</evidence>